<dbReference type="HAMAP" id="MF_00689">
    <property type="entry name" value="Bpt"/>
    <property type="match status" value="1"/>
</dbReference>
<dbReference type="GO" id="GO:0008914">
    <property type="term" value="F:leucyl-tRNA--protein transferase activity"/>
    <property type="evidence" value="ECO:0007669"/>
    <property type="project" value="UniProtKB-UniRule"/>
</dbReference>
<reference evidence="7 8" key="1">
    <citation type="journal article" date="2019" name="ISME J.">
        <title>Evolution in action: habitat transition from sediment to the pelagial leads to genome streamlining in Methylophilaceae.</title>
        <authorList>
            <person name="Salcher M."/>
            <person name="Schaefle D."/>
            <person name="Kaspar M."/>
            <person name="Neuenschwander S.M."/>
            <person name="Ghai R."/>
        </authorList>
    </citation>
    <scope>NUCLEOTIDE SEQUENCE [LARGE SCALE GENOMIC DNA]</scope>
    <source>
        <strain evidence="7 8">MMS-RI-1</strain>
    </source>
</reference>
<dbReference type="InterPro" id="IPR007472">
    <property type="entry name" value="N-end_Aminoacyl_Trfase_C"/>
</dbReference>
<proteinExistence type="inferred from homology"/>
<accession>A0AAE6FSW2</accession>
<evidence type="ECO:0000313" key="8">
    <source>
        <dbReference type="Proteomes" id="UP000312102"/>
    </source>
</evidence>
<organism evidence="7 8">
    <name type="scientific">Candidatus Methylopumilus rimovensis</name>
    <dbReference type="NCBI Taxonomy" id="2588535"/>
    <lineage>
        <taxon>Bacteria</taxon>
        <taxon>Pseudomonadati</taxon>
        <taxon>Pseudomonadota</taxon>
        <taxon>Betaproteobacteria</taxon>
        <taxon>Nitrosomonadales</taxon>
        <taxon>Methylophilaceae</taxon>
        <taxon>Candidatus Methylopumilus</taxon>
    </lineage>
</organism>
<evidence type="ECO:0000256" key="2">
    <source>
        <dbReference type="ARBA" id="ARBA00022679"/>
    </source>
</evidence>
<dbReference type="EC" id="2.3.2.29" evidence="4"/>
<dbReference type="NCBIfam" id="NF002346">
    <property type="entry name" value="PRK01305.2-3"/>
    <property type="match status" value="1"/>
</dbReference>
<name>A0AAE6FSW2_9PROT</name>
<evidence type="ECO:0000259" key="6">
    <source>
        <dbReference type="Pfam" id="PF04377"/>
    </source>
</evidence>
<dbReference type="GO" id="GO:0071596">
    <property type="term" value="P:ubiquitin-dependent protein catabolic process via the N-end rule pathway"/>
    <property type="evidence" value="ECO:0007669"/>
    <property type="project" value="InterPro"/>
</dbReference>
<dbReference type="RefSeq" id="WP_139883388.1">
    <property type="nucleotide sequence ID" value="NZ_CP040986.1"/>
</dbReference>
<keyword evidence="1 4" id="KW-0963">Cytoplasm</keyword>
<gene>
    <name evidence="4" type="primary">bpt</name>
    <name evidence="7" type="ORF">FIT61_03940</name>
</gene>
<dbReference type="InterPro" id="IPR030700">
    <property type="entry name" value="N-end_Aminoacyl_Trfase"/>
</dbReference>
<dbReference type="AlphaFoldDB" id="A0AAE6FSW2"/>
<comment type="subcellular location">
    <subcellularLocation>
        <location evidence="4">Cytoplasm</location>
    </subcellularLocation>
</comment>
<sequence length="253" mass="30063">MSLPDELSSHKIQFYVTTSYACGYLEGRASQSLVATPHNIVSQRHYNDLIKKGFRRSGKFTYKPYCELCNACIPIRINVKNFISSKSFKRNIKKHQHLKASVLPLSFHENHFKLYMEYQKTRHEKSKTTDDEVNQYSEFLLQSNIDSRLIQFQDQDDLKIISFVDVIDDGISAVYTFFDTNDKSFSYGTYSILWLINWCIEKKLDYVYLGYWIKESKKMNYKTHFKPFELFINNEWRSFNSEHDTIQLLNNIK</sequence>
<dbReference type="GO" id="GO:0005737">
    <property type="term" value="C:cytoplasm"/>
    <property type="evidence" value="ECO:0007669"/>
    <property type="project" value="UniProtKB-SubCell"/>
</dbReference>
<dbReference type="EMBL" id="CP040986">
    <property type="protein sequence ID" value="QDD13594.1"/>
    <property type="molecule type" value="Genomic_DNA"/>
</dbReference>
<dbReference type="PIRSF" id="PIRSF037208">
    <property type="entry name" value="ATE_pro_prd"/>
    <property type="match status" value="1"/>
</dbReference>
<comment type="function">
    <text evidence="4">Functions in the N-end rule pathway of protein degradation where it conjugates Leu from its aminoacyl-tRNA to the N-termini of proteins containing an N-terminal aspartate or glutamate.</text>
</comment>
<dbReference type="PANTHER" id="PTHR21367">
    <property type="entry name" value="ARGININE-TRNA-PROTEIN TRANSFERASE 1"/>
    <property type="match status" value="1"/>
</dbReference>
<dbReference type="Proteomes" id="UP000312102">
    <property type="component" value="Chromosome"/>
</dbReference>
<evidence type="ECO:0000259" key="5">
    <source>
        <dbReference type="Pfam" id="PF04376"/>
    </source>
</evidence>
<evidence type="ECO:0000256" key="1">
    <source>
        <dbReference type="ARBA" id="ARBA00022490"/>
    </source>
</evidence>
<keyword evidence="2 4" id="KW-0808">Transferase</keyword>
<dbReference type="GO" id="GO:0004057">
    <property type="term" value="F:arginyl-tRNA--protein transferase activity"/>
    <property type="evidence" value="ECO:0007669"/>
    <property type="project" value="InterPro"/>
</dbReference>
<comment type="similarity">
    <text evidence="4">Belongs to the R-transferase family. Bpt subfamily.</text>
</comment>
<dbReference type="InterPro" id="IPR007471">
    <property type="entry name" value="N-end_Aminoacyl_Trfase_N"/>
</dbReference>
<dbReference type="PANTHER" id="PTHR21367:SF1">
    <property type="entry name" value="ARGINYL-TRNA--PROTEIN TRANSFERASE 1"/>
    <property type="match status" value="1"/>
</dbReference>
<feature type="domain" description="N-end aminoacyl transferase N-terminal" evidence="5">
    <location>
        <begin position="21"/>
        <end position="90"/>
    </location>
</feature>
<dbReference type="SUPFAM" id="SSF55729">
    <property type="entry name" value="Acyl-CoA N-acyltransferases (Nat)"/>
    <property type="match status" value="1"/>
</dbReference>
<keyword evidence="8" id="KW-1185">Reference proteome</keyword>
<dbReference type="InterPro" id="IPR016181">
    <property type="entry name" value="Acyl_CoA_acyltransferase"/>
</dbReference>
<feature type="domain" description="N-end rule aminoacyl transferase C-terminal" evidence="6">
    <location>
        <begin position="111"/>
        <end position="231"/>
    </location>
</feature>
<keyword evidence="3 4" id="KW-0012">Acyltransferase</keyword>
<dbReference type="Pfam" id="PF04376">
    <property type="entry name" value="ATE_N"/>
    <property type="match status" value="1"/>
</dbReference>
<dbReference type="InterPro" id="IPR017138">
    <property type="entry name" value="Asp_Glu_LeuTrfase"/>
</dbReference>
<evidence type="ECO:0000256" key="3">
    <source>
        <dbReference type="ARBA" id="ARBA00023315"/>
    </source>
</evidence>
<comment type="catalytic activity">
    <reaction evidence="4">
        <text>N-terminal L-aspartyl-[protein] + L-leucyl-tRNA(Leu) = N-terminal L-leucyl-L-aspartyl-[protein] + tRNA(Leu) + H(+)</text>
        <dbReference type="Rhea" id="RHEA:50420"/>
        <dbReference type="Rhea" id="RHEA-COMP:9613"/>
        <dbReference type="Rhea" id="RHEA-COMP:9622"/>
        <dbReference type="Rhea" id="RHEA-COMP:12669"/>
        <dbReference type="Rhea" id="RHEA-COMP:12674"/>
        <dbReference type="ChEBI" id="CHEBI:15378"/>
        <dbReference type="ChEBI" id="CHEBI:64720"/>
        <dbReference type="ChEBI" id="CHEBI:78442"/>
        <dbReference type="ChEBI" id="CHEBI:78494"/>
        <dbReference type="ChEBI" id="CHEBI:133042"/>
        <dbReference type="EC" id="2.3.2.29"/>
    </reaction>
</comment>
<protein>
    <recommendedName>
        <fullName evidence="4">Aspartate/glutamate leucyltransferase</fullName>
        <ecNumber evidence="4">2.3.2.29</ecNumber>
    </recommendedName>
</protein>
<comment type="catalytic activity">
    <reaction evidence="4">
        <text>N-terminal L-glutamyl-[protein] + L-leucyl-tRNA(Leu) = N-terminal L-leucyl-L-glutamyl-[protein] + tRNA(Leu) + H(+)</text>
        <dbReference type="Rhea" id="RHEA:50412"/>
        <dbReference type="Rhea" id="RHEA-COMP:9613"/>
        <dbReference type="Rhea" id="RHEA-COMP:9622"/>
        <dbReference type="Rhea" id="RHEA-COMP:12664"/>
        <dbReference type="Rhea" id="RHEA-COMP:12668"/>
        <dbReference type="ChEBI" id="CHEBI:15378"/>
        <dbReference type="ChEBI" id="CHEBI:64721"/>
        <dbReference type="ChEBI" id="CHEBI:78442"/>
        <dbReference type="ChEBI" id="CHEBI:78494"/>
        <dbReference type="ChEBI" id="CHEBI:133041"/>
        <dbReference type="EC" id="2.3.2.29"/>
    </reaction>
</comment>
<dbReference type="NCBIfam" id="NF002341">
    <property type="entry name" value="PRK01305.1-1"/>
    <property type="match status" value="1"/>
</dbReference>
<dbReference type="NCBIfam" id="NF002342">
    <property type="entry name" value="PRK01305.1-3"/>
    <property type="match status" value="1"/>
</dbReference>
<dbReference type="Pfam" id="PF04377">
    <property type="entry name" value="ATE_C"/>
    <property type="match status" value="1"/>
</dbReference>
<evidence type="ECO:0000256" key="4">
    <source>
        <dbReference type="HAMAP-Rule" id="MF_00689"/>
    </source>
</evidence>
<dbReference type="KEGG" id="mrk:FIT61_03940"/>
<evidence type="ECO:0000313" key="7">
    <source>
        <dbReference type="EMBL" id="QDD13594.1"/>
    </source>
</evidence>